<feature type="region of interest" description="Disordered" evidence="1">
    <location>
        <begin position="31"/>
        <end position="75"/>
    </location>
</feature>
<comment type="caution">
    <text evidence="3">The sequence shown here is derived from an EMBL/GenBank/DDBJ whole genome shotgun (WGS) entry which is preliminary data.</text>
</comment>
<evidence type="ECO:0000313" key="4">
    <source>
        <dbReference type="Proteomes" id="UP000574369"/>
    </source>
</evidence>
<keyword evidence="4" id="KW-1185">Reference proteome</keyword>
<feature type="compositionally biased region" description="Low complexity" evidence="1">
    <location>
        <begin position="63"/>
        <end position="75"/>
    </location>
</feature>
<name>A0ABR6GP48_9BURK</name>
<dbReference type="RefSeq" id="WP_088449386.1">
    <property type="nucleotide sequence ID" value="NZ_JACHXO010000001.1"/>
</dbReference>
<dbReference type="Proteomes" id="UP000574369">
    <property type="component" value="Unassembled WGS sequence"/>
</dbReference>
<protein>
    <recommendedName>
        <fullName evidence="2">ZipA C-terminal FtsZ-binding domain-containing protein</fullName>
    </recommendedName>
</protein>
<dbReference type="SMART" id="SM00771">
    <property type="entry name" value="ZipA_C"/>
    <property type="match status" value="1"/>
</dbReference>
<accession>A0ABR6GP48</accession>
<reference evidence="3 4" key="1">
    <citation type="submission" date="2020-08" db="EMBL/GenBank/DDBJ databases">
        <title>Genomic Encyclopedia of Type Strains, Phase III (KMG-III): the genomes of soil and plant-associated and newly described type strains.</title>
        <authorList>
            <person name="Whitman W."/>
        </authorList>
    </citation>
    <scope>NUCLEOTIDE SEQUENCE [LARGE SCALE GENOMIC DNA]</scope>
    <source>
        <strain evidence="3 4">CECT 7247</strain>
    </source>
</reference>
<dbReference type="InterPro" id="IPR007449">
    <property type="entry name" value="ZipA_FtsZ-bd_C"/>
</dbReference>
<proteinExistence type="predicted"/>
<organism evidence="3 4">
    <name type="scientific">Roseateles terrae</name>
    <dbReference type="NCBI Taxonomy" id="431060"/>
    <lineage>
        <taxon>Bacteria</taxon>
        <taxon>Pseudomonadati</taxon>
        <taxon>Pseudomonadota</taxon>
        <taxon>Betaproteobacteria</taxon>
        <taxon>Burkholderiales</taxon>
        <taxon>Sphaerotilaceae</taxon>
        <taxon>Roseateles</taxon>
    </lineage>
</organism>
<dbReference type="EMBL" id="JACHXO010000001">
    <property type="protein sequence ID" value="MBB3192958.1"/>
    <property type="molecule type" value="Genomic_DNA"/>
</dbReference>
<evidence type="ECO:0000256" key="1">
    <source>
        <dbReference type="SAM" id="MobiDB-lite"/>
    </source>
</evidence>
<evidence type="ECO:0000259" key="2">
    <source>
        <dbReference type="SMART" id="SM00771"/>
    </source>
</evidence>
<sequence length="365" mass="38655">MTTDWSLTAMLAALGGVVLVGVLAQGWWSARRAGPKRAAPKGASKAASSDRHEPSLAGGGGAAAADGMPADPLPDLRTLDETVPAVARVRKTSTRIDALIDALATVTPEAPVSGEMALSHLPGSRRAGTKPFQIEGLNAATGDWELPQPGQRYSEFQAGLQMANRSGALNEIEYSEFIQKVQGFADGLGAMVEFPDMLDVVARARELDQFAASHDAQLAIRLRAKGAAWTLGFVQQGALRHGFVPGSIPGRLVMPSPDDGAPPVLALQFDAQAALADDPQTSSLRELTLALDVLQTPEAQEPFAIWQESARHLARDFEADICDDRGQVLNLHAFQAIGQELDALYKALAARDLAAGTPVARRLFS</sequence>
<gene>
    <name evidence="3" type="ORF">FHS28_000323</name>
</gene>
<evidence type="ECO:0000313" key="3">
    <source>
        <dbReference type="EMBL" id="MBB3192958.1"/>
    </source>
</evidence>
<dbReference type="SUPFAM" id="SSF64383">
    <property type="entry name" value="Cell-division protein ZipA, C-terminal domain"/>
    <property type="match status" value="1"/>
</dbReference>
<feature type="domain" description="ZipA C-terminal FtsZ-binding" evidence="2">
    <location>
        <begin position="214"/>
        <end position="341"/>
    </location>
</feature>
<dbReference type="InterPro" id="IPR036765">
    <property type="entry name" value="ZipA_FtsZ-bd_C_sf"/>
</dbReference>